<dbReference type="AlphaFoldDB" id="A0A0G0B6P8"/>
<evidence type="ECO:0000256" key="6">
    <source>
        <dbReference type="SAM" id="Phobius"/>
    </source>
</evidence>
<dbReference type="InterPro" id="IPR032816">
    <property type="entry name" value="VTT_dom"/>
</dbReference>
<keyword evidence="2" id="KW-1003">Cell membrane</keyword>
<evidence type="ECO:0000313" key="8">
    <source>
        <dbReference type="EMBL" id="KKP65009.1"/>
    </source>
</evidence>
<keyword evidence="3 6" id="KW-0812">Transmembrane</keyword>
<evidence type="ECO:0000256" key="3">
    <source>
        <dbReference type="ARBA" id="ARBA00022692"/>
    </source>
</evidence>
<evidence type="ECO:0000256" key="1">
    <source>
        <dbReference type="ARBA" id="ARBA00004651"/>
    </source>
</evidence>
<sequence length="207" mass="23894">MIQLFIDWLVNIITALGYSGVFLAVFIESFFAPIPSEIILPFSGFVASMGEMSIYIVIFVATLAAYLGSLPFYIIGRWGEKYFRNFLDRYGKYLFIEESDVQWTFMLFEKYGTRFVLFGRLIPIVRTLISFPAGVAKMPFLKFSIYTLVGSLIWNTILSYTGFVLGDNWKSVGVWVSKYENVILFFIIFLILLYIGRGIFKRVRKGK</sequence>
<name>A0A0G0B6P8_9BACT</name>
<evidence type="ECO:0000256" key="2">
    <source>
        <dbReference type="ARBA" id="ARBA00022475"/>
    </source>
</evidence>
<accession>A0A0G0B6P8</accession>
<dbReference type="GO" id="GO:0005886">
    <property type="term" value="C:plasma membrane"/>
    <property type="evidence" value="ECO:0007669"/>
    <property type="project" value="UniProtKB-SubCell"/>
</dbReference>
<dbReference type="PANTHER" id="PTHR42709">
    <property type="entry name" value="ALKALINE PHOSPHATASE LIKE PROTEIN"/>
    <property type="match status" value="1"/>
</dbReference>
<dbReference type="PANTHER" id="PTHR42709:SF6">
    <property type="entry name" value="UNDECAPRENYL PHOSPHATE TRANSPORTER A"/>
    <property type="match status" value="1"/>
</dbReference>
<proteinExistence type="predicted"/>
<keyword evidence="5 6" id="KW-0472">Membrane</keyword>
<feature type="transmembrane region" description="Helical" evidence="6">
    <location>
        <begin position="12"/>
        <end position="32"/>
    </location>
</feature>
<feature type="transmembrane region" description="Helical" evidence="6">
    <location>
        <begin position="182"/>
        <end position="200"/>
    </location>
</feature>
<dbReference type="Proteomes" id="UP000033866">
    <property type="component" value="Unassembled WGS sequence"/>
</dbReference>
<evidence type="ECO:0000256" key="5">
    <source>
        <dbReference type="ARBA" id="ARBA00023136"/>
    </source>
</evidence>
<dbReference type="InterPro" id="IPR051311">
    <property type="entry name" value="DedA_domain"/>
</dbReference>
<protein>
    <recommendedName>
        <fullName evidence="7">VTT domain-containing protein</fullName>
    </recommendedName>
</protein>
<evidence type="ECO:0000256" key="4">
    <source>
        <dbReference type="ARBA" id="ARBA00022989"/>
    </source>
</evidence>
<evidence type="ECO:0000259" key="7">
    <source>
        <dbReference type="Pfam" id="PF09335"/>
    </source>
</evidence>
<gene>
    <name evidence="8" type="ORF">UR61_C0035G0008</name>
</gene>
<comment type="caution">
    <text evidence="8">The sequence shown here is derived from an EMBL/GenBank/DDBJ whole genome shotgun (WGS) entry which is preliminary data.</text>
</comment>
<feature type="transmembrane region" description="Helical" evidence="6">
    <location>
        <begin position="52"/>
        <end position="75"/>
    </location>
</feature>
<keyword evidence="4 6" id="KW-1133">Transmembrane helix</keyword>
<organism evidence="8 9">
    <name type="scientific">candidate division WS6 bacterium GW2011_GWE1_34_7</name>
    <dbReference type="NCBI Taxonomy" id="1619093"/>
    <lineage>
        <taxon>Bacteria</taxon>
        <taxon>Candidatus Dojkabacteria</taxon>
    </lineage>
</organism>
<feature type="domain" description="VTT" evidence="7">
    <location>
        <begin position="34"/>
        <end position="162"/>
    </location>
</feature>
<evidence type="ECO:0000313" key="9">
    <source>
        <dbReference type="Proteomes" id="UP000033866"/>
    </source>
</evidence>
<dbReference type="EMBL" id="LBPV01000035">
    <property type="protein sequence ID" value="KKP65009.1"/>
    <property type="molecule type" value="Genomic_DNA"/>
</dbReference>
<dbReference type="Pfam" id="PF09335">
    <property type="entry name" value="VTT_dom"/>
    <property type="match status" value="1"/>
</dbReference>
<reference evidence="8 9" key="1">
    <citation type="journal article" date="2015" name="Nature">
        <title>rRNA introns, odd ribosomes, and small enigmatic genomes across a large radiation of phyla.</title>
        <authorList>
            <person name="Brown C.T."/>
            <person name="Hug L.A."/>
            <person name="Thomas B.C."/>
            <person name="Sharon I."/>
            <person name="Castelle C.J."/>
            <person name="Singh A."/>
            <person name="Wilkins M.J."/>
            <person name="Williams K.H."/>
            <person name="Banfield J.F."/>
        </authorList>
    </citation>
    <scope>NUCLEOTIDE SEQUENCE [LARGE SCALE GENOMIC DNA]</scope>
</reference>
<feature type="transmembrane region" description="Helical" evidence="6">
    <location>
        <begin position="143"/>
        <end position="162"/>
    </location>
</feature>
<comment type="subcellular location">
    <subcellularLocation>
        <location evidence="1">Cell membrane</location>
        <topology evidence="1">Multi-pass membrane protein</topology>
    </subcellularLocation>
</comment>